<evidence type="ECO:0000259" key="5">
    <source>
        <dbReference type="PROSITE" id="PS51296"/>
    </source>
</evidence>
<accession>A0ABU9BZ41</accession>
<keyword evidence="3" id="KW-0408">Iron</keyword>
<proteinExistence type="predicted"/>
<dbReference type="InterPro" id="IPR017941">
    <property type="entry name" value="Rieske_2Fe-2S"/>
</dbReference>
<dbReference type="Pfam" id="PF00355">
    <property type="entry name" value="Rieske"/>
    <property type="match status" value="1"/>
</dbReference>
<dbReference type="RefSeq" id="WP_341396959.1">
    <property type="nucleotide sequence ID" value="NZ_JBBUTI010000001.1"/>
</dbReference>
<dbReference type="CDD" id="cd03467">
    <property type="entry name" value="Rieske"/>
    <property type="match status" value="1"/>
</dbReference>
<dbReference type="Gene3D" id="2.102.10.10">
    <property type="entry name" value="Rieske [2Fe-2S] iron-sulphur domain"/>
    <property type="match status" value="1"/>
</dbReference>
<evidence type="ECO:0000313" key="6">
    <source>
        <dbReference type="EMBL" id="MEK8044798.1"/>
    </source>
</evidence>
<dbReference type="PROSITE" id="PS51296">
    <property type="entry name" value="RIESKE"/>
    <property type="match status" value="1"/>
</dbReference>
<dbReference type="EMBL" id="JBBUTI010000001">
    <property type="protein sequence ID" value="MEK8044798.1"/>
    <property type="molecule type" value="Genomic_DNA"/>
</dbReference>
<dbReference type="Proteomes" id="UP001379945">
    <property type="component" value="Unassembled WGS sequence"/>
</dbReference>
<dbReference type="InterPro" id="IPR036922">
    <property type="entry name" value="Rieske_2Fe-2S_sf"/>
</dbReference>
<dbReference type="SUPFAM" id="SSF50022">
    <property type="entry name" value="ISP domain"/>
    <property type="match status" value="1"/>
</dbReference>
<comment type="caution">
    <text evidence="6">The sequence shown here is derived from an EMBL/GenBank/DDBJ whole genome shotgun (WGS) entry which is preliminary data.</text>
</comment>
<keyword evidence="4" id="KW-0411">Iron-sulfur</keyword>
<gene>
    <name evidence="6" type="ORF">AACH00_00400</name>
</gene>
<sequence length="116" mass="12416">MRLCHVHDIPDGGARGFDTAGAGQDTLFVVRRGEQLAAYVNSCPHHDTPLAWRRDAYLNAAGDRIVCAAHGALFEIDTGRCTLGPCLGDALTPLSLRTDPDGEVFLAPQQDSETTP</sequence>
<organism evidence="6 7">
    <name type="scientific">Ideonella margarita</name>
    <dbReference type="NCBI Taxonomy" id="2984191"/>
    <lineage>
        <taxon>Bacteria</taxon>
        <taxon>Pseudomonadati</taxon>
        <taxon>Pseudomonadota</taxon>
        <taxon>Betaproteobacteria</taxon>
        <taxon>Burkholderiales</taxon>
        <taxon>Sphaerotilaceae</taxon>
        <taxon>Ideonella</taxon>
    </lineage>
</organism>
<protein>
    <submittedName>
        <fullName evidence="6">Rieske (2Fe-2S) protein</fullName>
    </submittedName>
</protein>
<evidence type="ECO:0000256" key="3">
    <source>
        <dbReference type="ARBA" id="ARBA00023004"/>
    </source>
</evidence>
<keyword evidence="1" id="KW-0001">2Fe-2S</keyword>
<evidence type="ECO:0000313" key="7">
    <source>
        <dbReference type="Proteomes" id="UP001379945"/>
    </source>
</evidence>
<name>A0ABU9BZ41_9BURK</name>
<dbReference type="PANTHER" id="PTHR40261:SF1">
    <property type="entry name" value="RIESKE DOMAIN-CONTAINING PROTEIN"/>
    <property type="match status" value="1"/>
</dbReference>
<feature type="domain" description="Rieske" evidence="5">
    <location>
        <begin position="1"/>
        <end position="104"/>
    </location>
</feature>
<evidence type="ECO:0000256" key="4">
    <source>
        <dbReference type="ARBA" id="ARBA00023014"/>
    </source>
</evidence>
<keyword evidence="7" id="KW-1185">Reference proteome</keyword>
<keyword evidence="2" id="KW-0479">Metal-binding</keyword>
<reference evidence="6 7" key="1">
    <citation type="submission" date="2024-04" db="EMBL/GenBank/DDBJ databases">
        <title>Novel species of the genus Ideonella isolated from streams.</title>
        <authorList>
            <person name="Lu H."/>
        </authorList>
    </citation>
    <scope>NUCLEOTIDE SEQUENCE [LARGE SCALE GENOMIC DNA]</scope>
    <source>
        <strain evidence="6 7">LYT19W</strain>
    </source>
</reference>
<dbReference type="PANTHER" id="PTHR40261">
    <property type="match status" value="1"/>
</dbReference>
<evidence type="ECO:0000256" key="1">
    <source>
        <dbReference type="ARBA" id="ARBA00022714"/>
    </source>
</evidence>
<evidence type="ECO:0000256" key="2">
    <source>
        <dbReference type="ARBA" id="ARBA00022723"/>
    </source>
</evidence>